<accession>A0A0M9BQI9</accession>
<keyword evidence="1" id="KW-0472">Membrane</keyword>
<dbReference type="PATRIC" id="fig|1705561.3.peg.1144"/>
<protein>
    <submittedName>
        <fullName evidence="2">Uncharacterized protein</fullName>
    </submittedName>
</protein>
<feature type="transmembrane region" description="Helical" evidence="1">
    <location>
        <begin position="21"/>
        <end position="44"/>
    </location>
</feature>
<evidence type="ECO:0000313" key="2">
    <source>
        <dbReference type="EMBL" id="KOY17110.1"/>
    </source>
</evidence>
<gene>
    <name evidence="2" type="ORF">AMS66_07060</name>
</gene>
<dbReference type="AlphaFoldDB" id="A0A0M9BQI9"/>
<keyword evidence="1" id="KW-0812">Transmembrane</keyword>
<keyword evidence="1" id="KW-1133">Transmembrane helix</keyword>
<dbReference type="OrthoDB" id="2679261at2"/>
<proteinExistence type="predicted"/>
<evidence type="ECO:0000313" key="3">
    <source>
        <dbReference type="Proteomes" id="UP000037688"/>
    </source>
</evidence>
<dbReference type="Proteomes" id="UP000037688">
    <property type="component" value="Unassembled WGS sequence"/>
</dbReference>
<feature type="transmembrane region" description="Helical" evidence="1">
    <location>
        <begin position="50"/>
        <end position="71"/>
    </location>
</feature>
<evidence type="ECO:0000256" key="1">
    <source>
        <dbReference type="SAM" id="Phobius"/>
    </source>
</evidence>
<dbReference type="EMBL" id="LITU01000045">
    <property type="protein sequence ID" value="KOY17110.1"/>
    <property type="molecule type" value="Genomic_DNA"/>
</dbReference>
<comment type="caution">
    <text evidence="2">The sequence shown here is derived from an EMBL/GenBank/DDBJ whole genome shotgun (WGS) entry which is preliminary data.</text>
</comment>
<organism evidence="2 3">
    <name type="scientific">Paenibacillus xylanivorans</name>
    <dbReference type="NCBI Taxonomy" id="1705561"/>
    <lineage>
        <taxon>Bacteria</taxon>
        <taxon>Bacillati</taxon>
        <taxon>Bacillota</taxon>
        <taxon>Bacilli</taxon>
        <taxon>Bacillales</taxon>
        <taxon>Paenibacillaceae</taxon>
        <taxon>Paenibacillus</taxon>
    </lineage>
</organism>
<name>A0A0M9BQI9_9BACL</name>
<sequence length="87" mass="9615">MASKTAMVSQLERKDKNMRRAVLTMTVLAWIALITGVTMCLINLNDFNDRNLGLMVGIGFLVGSVFIYVIAKSIGLVHTRREDEGAD</sequence>
<dbReference type="RefSeq" id="WP_053780131.1">
    <property type="nucleotide sequence ID" value="NZ_LITU01000045.1"/>
</dbReference>
<keyword evidence="3" id="KW-1185">Reference proteome</keyword>
<reference evidence="2 3" key="1">
    <citation type="submission" date="2015-08" db="EMBL/GenBank/DDBJ databases">
        <title>Draft genome sequence of cellulolytic and xylanolytic Paenibacillus sp. A59, isolated from a decaying forest soil from Patagonia, Argentina.</title>
        <authorList>
            <person name="Ghio S."/>
            <person name="Caceres A.M."/>
            <person name="Talia P."/>
            <person name="Grasso D."/>
            <person name="Campos E."/>
        </authorList>
    </citation>
    <scope>NUCLEOTIDE SEQUENCE [LARGE SCALE GENOMIC DNA]</scope>
    <source>
        <strain evidence="2 3">A59</strain>
    </source>
</reference>